<dbReference type="PROSITE" id="PS50850">
    <property type="entry name" value="MFS"/>
    <property type="match status" value="1"/>
</dbReference>
<feature type="region of interest" description="Disordered" evidence="6">
    <location>
        <begin position="356"/>
        <end position="381"/>
    </location>
</feature>
<feature type="transmembrane region" description="Helical" evidence="7">
    <location>
        <begin position="584"/>
        <end position="609"/>
    </location>
</feature>
<feature type="transmembrane region" description="Helical" evidence="7">
    <location>
        <begin position="736"/>
        <end position="755"/>
    </location>
</feature>
<dbReference type="PANTHER" id="PTHR23506:SF23">
    <property type="entry name" value="GH10249P"/>
    <property type="match status" value="1"/>
</dbReference>
<organism evidence="9 10">
    <name type="scientific">Noviherbaspirillum album</name>
    <dbReference type="NCBI Taxonomy" id="3080276"/>
    <lineage>
        <taxon>Bacteria</taxon>
        <taxon>Pseudomonadati</taxon>
        <taxon>Pseudomonadota</taxon>
        <taxon>Betaproteobacteria</taxon>
        <taxon>Burkholderiales</taxon>
        <taxon>Oxalobacteraceae</taxon>
        <taxon>Noviherbaspirillum</taxon>
    </lineage>
</organism>
<dbReference type="Pfam" id="PF07690">
    <property type="entry name" value="MFS_1"/>
    <property type="match status" value="1"/>
</dbReference>
<feature type="transmembrane region" description="Helical" evidence="7">
    <location>
        <begin position="258"/>
        <end position="279"/>
    </location>
</feature>
<feature type="domain" description="Major facilitator superfamily (MFS) profile" evidence="8">
    <location>
        <begin position="490"/>
        <end position="888"/>
    </location>
</feature>
<accession>A0ABU6JBE6</accession>
<evidence type="ECO:0000256" key="6">
    <source>
        <dbReference type="SAM" id="MobiDB-lite"/>
    </source>
</evidence>
<dbReference type="PANTHER" id="PTHR23506">
    <property type="entry name" value="GH10249P"/>
    <property type="match status" value="1"/>
</dbReference>
<dbReference type="InterPro" id="IPR050930">
    <property type="entry name" value="MFS_Vesicular_Transporter"/>
</dbReference>
<feature type="transmembrane region" description="Helical" evidence="7">
    <location>
        <begin position="20"/>
        <end position="45"/>
    </location>
</feature>
<dbReference type="Proteomes" id="UP001352263">
    <property type="component" value="Unassembled WGS sequence"/>
</dbReference>
<evidence type="ECO:0000256" key="7">
    <source>
        <dbReference type="SAM" id="Phobius"/>
    </source>
</evidence>
<sequence length="898" mass="96273">MKHPISIPADRAQAGAKSRIGFRVFAILCVFVVALVSISVTLVAFRVEHVVLKLAQERSFQQGRQIQEQVDEAVRLGIALEEMSHLSRTLQEKADEDVSLAAIAVLGESTDVIDGVRADLIKQAVNPVWNDQLLGRHGVPADRSAHVVGPFLVSGLPIIDALGKRAAVLWLLHSRADIRQQTAALVWKLAPVAIMTSLLLIAVSGFYCGSLLQISRRRLQYAEAAASNALMKTGVAPQVDVDVRAFSLSEEGKRVARMLWHGGLLVALVFCAGLTLMLWQAREHAKDVIQEQLQENAASVGNHLAVQINRSLSLGVPFERLLGVDDIFAIELQQSKEIRQIQLQDASGRIVGFKQRHGAESGVKPAEGSPDQSSPERSGMFSFPLKDASSGKILVTYPENYVDRYLGSMIVDQIIAILIAFVLVSEVARIFWVHSAFKPLTEFELWMRSRTGIARTSLRNARERLARWMDELRLEMKVGTPDKAGDAVSDITKVRLLVFLVAMSEEVLRPIIATYAADAKPFTSSLSVTMLAGLPVAAFMTTLALAQPLGVMLVRWIDLRRAMVIAGVIGAVLMTANLSSNSGLVLLVLRGATGMVYGLMLILAQTAIVHITDSKGRARGLAEISAAIVAAGIIGPALGGVIAERFGSLPLFPTAGAFYLLAGLVALFLPLLQRTEEEKSSPSPSSAKGFVAVFRQPQVLSVIFCVAIPARLAAAAILNILIPLYLVQTGDSATTIGRVLLLYFLAFFLSAPLAARWSDRTGRRKPYVLSGCVLSVFACGIMAFASGAVAIGICSFLLGVAQALLSAPQLAIVTEIFERRGKDPAGGKALAGQGLAAFRLLERAGSIAAPFVAAIAAGMLGLAGAVVFIGVILAMGTAGFVFGLRNYNENENEMRDSV</sequence>
<dbReference type="InterPro" id="IPR036259">
    <property type="entry name" value="MFS_trans_sf"/>
</dbReference>
<keyword evidence="5 7" id="KW-0472">Membrane</keyword>
<dbReference type="InterPro" id="IPR011701">
    <property type="entry name" value="MFS"/>
</dbReference>
<comment type="subcellular location">
    <subcellularLocation>
        <location evidence="1">Membrane</location>
        <topology evidence="1">Multi-pass membrane protein</topology>
    </subcellularLocation>
</comment>
<name>A0ABU6JBE6_9BURK</name>
<protein>
    <submittedName>
        <fullName evidence="9">MFS transporter</fullName>
    </submittedName>
</protein>
<evidence type="ECO:0000313" key="9">
    <source>
        <dbReference type="EMBL" id="MEC4720753.1"/>
    </source>
</evidence>
<comment type="caution">
    <text evidence="9">The sequence shown here is derived from an EMBL/GenBank/DDBJ whole genome shotgun (WGS) entry which is preliminary data.</text>
</comment>
<keyword evidence="10" id="KW-1185">Reference proteome</keyword>
<dbReference type="Gene3D" id="1.20.1250.20">
    <property type="entry name" value="MFS general substrate transporter like domains"/>
    <property type="match status" value="2"/>
</dbReference>
<proteinExistence type="predicted"/>
<feature type="transmembrane region" description="Helical" evidence="7">
    <location>
        <begin position="561"/>
        <end position="578"/>
    </location>
</feature>
<evidence type="ECO:0000256" key="3">
    <source>
        <dbReference type="ARBA" id="ARBA00022692"/>
    </source>
</evidence>
<feature type="transmembrane region" description="Helical" evidence="7">
    <location>
        <begin position="621"/>
        <end position="643"/>
    </location>
</feature>
<feature type="transmembrane region" description="Helical" evidence="7">
    <location>
        <begin position="185"/>
        <end position="207"/>
    </location>
</feature>
<dbReference type="RefSeq" id="WP_326507469.1">
    <property type="nucleotide sequence ID" value="NZ_JAWIIV010000013.1"/>
</dbReference>
<feature type="transmembrane region" description="Helical" evidence="7">
    <location>
        <begin position="414"/>
        <end position="437"/>
    </location>
</feature>
<evidence type="ECO:0000256" key="4">
    <source>
        <dbReference type="ARBA" id="ARBA00022989"/>
    </source>
</evidence>
<reference evidence="9 10" key="1">
    <citation type="submission" date="2023-10" db="EMBL/GenBank/DDBJ databases">
        <title>Noviherbaspirillum sp. CPCC 100848 genome assembly.</title>
        <authorList>
            <person name="Li X.Y."/>
            <person name="Fang X.M."/>
        </authorList>
    </citation>
    <scope>NUCLEOTIDE SEQUENCE [LARGE SCALE GENOMIC DNA]</scope>
    <source>
        <strain evidence="9 10">CPCC 100848</strain>
    </source>
</reference>
<evidence type="ECO:0000313" key="10">
    <source>
        <dbReference type="Proteomes" id="UP001352263"/>
    </source>
</evidence>
<feature type="transmembrane region" description="Helical" evidence="7">
    <location>
        <begin position="699"/>
        <end position="724"/>
    </location>
</feature>
<evidence type="ECO:0000256" key="5">
    <source>
        <dbReference type="ARBA" id="ARBA00023136"/>
    </source>
</evidence>
<dbReference type="SUPFAM" id="SSF103473">
    <property type="entry name" value="MFS general substrate transporter"/>
    <property type="match status" value="1"/>
</dbReference>
<evidence type="ECO:0000259" key="8">
    <source>
        <dbReference type="PROSITE" id="PS50850"/>
    </source>
</evidence>
<evidence type="ECO:0000256" key="2">
    <source>
        <dbReference type="ARBA" id="ARBA00022448"/>
    </source>
</evidence>
<feature type="transmembrane region" description="Helical" evidence="7">
    <location>
        <begin position="851"/>
        <end position="884"/>
    </location>
</feature>
<dbReference type="InterPro" id="IPR020846">
    <property type="entry name" value="MFS_dom"/>
</dbReference>
<feature type="transmembrane region" description="Helical" evidence="7">
    <location>
        <begin position="649"/>
        <end position="672"/>
    </location>
</feature>
<keyword evidence="4 7" id="KW-1133">Transmembrane helix</keyword>
<feature type="transmembrane region" description="Helical" evidence="7">
    <location>
        <begin position="767"/>
        <end position="800"/>
    </location>
</feature>
<feature type="transmembrane region" description="Helical" evidence="7">
    <location>
        <begin position="530"/>
        <end position="554"/>
    </location>
</feature>
<dbReference type="EMBL" id="JAWIIV010000013">
    <property type="protein sequence ID" value="MEC4720753.1"/>
    <property type="molecule type" value="Genomic_DNA"/>
</dbReference>
<evidence type="ECO:0000256" key="1">
    <source>
        <dbReference type="ARBA" id="ARBA00004141"/>
    </source>
</evidence>
<keyword evidence="2" id="KW-0813">Transport</keyword>
<keyword evidence="3 7" id="KW-0812">Transmembrane</keyword>
<gene>
    <name evidence="9" type="ORF">RY831_16435</name>
</gene>